<reference evidence="2" key="1">
    <citation type="journal article" date="2017" name="Nat. Commun.">
        <title>The asparagus genome sheds light on the origin and evolution of a young Y chromosome.</title>
        <authorList>
            <person name="Harkess A."/>
            <person name="Zhou J."/>
            <person name="Xu C."/>
            <person name="Bowers J.E."/>
            <person name="Van der Hulst R."/>
            <person name="Ayyampalayam S."/>
            <person name="Mercati F."/>
            <person name="Riccardi P."/>
            <person name="McKain M.R."/>
            <person name="Kakrana A."/>
            <person name="Tang H."/>
            <person name="Ray J."/>
            <person name="Groenendijk J."/>
            <person name="Arikit S."/>
            <person name="Mathioni S.M."/>
            <person name="Nakano M."/>
            <person name="Shan H."/>
            <person name="Telgmann-Rauber A."/>
            <person name="Kanno A."/>
            <person name="Yue Z."/>
            <person name="Chen H."/>
            <person name="Li W."/>
            <person name="Chen Y."/>
            <person name="Xu X."/>
            <person name="Zhang Y."/>
            <person name="Luo S."/>
            <person name="Chen H."/>
            <person name="Gao J."/>
            <person name="Mao Z."/>
            <person name="Pires J.C."/>
            <person name="Luo M."/>
            <person name="Kudrna D."/>
            <person name="Wing R.A."/>
            <person name="Meyers B.C."/>
            <person name="Yi K."/>
            <person name="Kong H."/>
            <person name="Lavrijsen P."/>
            <person name="Sunseri F."/>
            <person name="Falavigna A."/>
            <person name="Ye Y."/>
            <person name="Leebens-Mack J.H."/>
            <person name="Chen G."/>
        </authorList>
    </citation>
    <scope>NUCLEOTIDE SEQUENCE [LARGE SCALE GENOMIC DNA]</scope>
    <source>
        <strain evidence="2">cv. DH0086</strain>
    </source>
</reference>
<name>A0A5P1FU61_ASPOF</name>
<dbReference type="Gramene" id="ONK80251">
    <property type="protein sequence ID" value="ONK80251"/>
    <property type="gene ID" value="A4U43_C01F15560"/>
</dbReference>
<keyword evidence="2" id="KW-1185">Reference proteome</keyword>
<dbReference type="Proteomes" id="UP000243459">
    <property type="component" value="Chromosome 1"/>
</dbReference>
<evidence type="ECO:0000313" key="2">
    <source>
        <dbReference type="Proteomes" id="UP000243459"/>
    </source>
</evidence>
<sequence length="240" mass="26495">MSIMTSTLTSPNLMNLCEDMMLEDCPVSQLNVEVGATTTTPSLTMTRPSVTRRLVSSMESSASDENVPISLIHQGDEVGGDQLQVTPNETVAEADLLKLMSVESALAAGKSLSSQPKHQLWNQLDILASVARTKRIEPYKKMINEVELHFLELQHLPEADVTAIVEHEFHRLTTECHKLEDTTHNEIEEINQRLQELTIHLAEIDGKNTKITSSIFENEATINGAKAIIAEAQAKLEAAQ</sequence>
<protein>
    <submittedName>
        <fullName evidence="1">Uncharacterized protein</fullName>
    </submittedName>
</protein>
<dbReference type="EMBL" id="CM007381">
    <property type="protein sequence ID" value="ONK80251.1"/>
    <property type="molecule type" value="Genomic_DNA"/>
</dbReference>
<dbReference type="AlphaFoldDB" id="A0A5P1FU61"/>
<evidence type="ECO:0000313" key="1">
    <source>
        <dbReference type="EMBL" id="ONK80251.1"/>
    </source>
</evidence>
<organism evidence="1 2">
    <name type="scientific">Asparagus officinalis</name>
    <name type="common">Garden asparagus</name>
    <dbReference type="NCBI Taxonomy" id="4686"/>
    <lineage>
        <taxon>Eukaryota</taxon>
        <taxon>Viridiplantae</taxon>
        <taxon>Streptophyta</taxon>
        <taxon>Embryophyta</taxon>
        <taxon>Tracheophyta</taxon>
        <taxon>Spermatophyta</taxon>
        <taxon>Magnoliopsida</taxon>
        <taxon>Liliopsida</taxon>
        <taxon>Asparagales</taxon>
        <taxon>Asparagaceae</taxon>
        <taxon>Asparagoideae</taxon>
        <taxon>Asparagus</taxon>
    </lineage>
</organism>
<gene>
    <name evidence="1" type="ORF">A4U43_C01F15560</name>
</gene>
<accession>A0A5P1FU61</accession>
<proteinExistence type="predicted"/>